<sequence>MEPKKRNPGSSNRCWCSPHRHLRQHCMLMSQQLPLQLPFAHATAAAMGVDPVVGNQRQQRFNSALDILVQIELELECVEVTVHIIGAINVGLQHSLGYALSRHQ</sequence>
<gene>
    <name evidence="1" type="ORF">FH972_011281</name>
</gene>
<name>A0A660KWY2_9ROSI</name>
<protein>
    <submittedName>
        <fullName evidence="1">Uncharacterized protein</fullName>
    </submittedName>
</protein>
<dbReference type="AlphaFoldDB" id="A0A660KWY2"/>
<dbReference type="Proteomes" id="UP000327013">
    <property type="component" value="Chromosome 4"/>
</dbReference>
<evidence type="ECO:0000313" key="1">
    <source>
        <dbReference type="EMBL" id="KAE8038809.1"/>
    </source>
</evidence>
<organism evidence="1 2">
    <name type="scientific">Carpinus fangiana</name>
    <dbReference type="NCBI Taxonomy" id="176857"/>
    <lineage>
        <taxon>Eukaryota</taxon>
        <taxon>Viridiplantae</taxon>
        <taxon>Streptophyta</taxon>
        <taxon>Embryophyta</taxon>
        <taxon>Tracheophyta</taxon>
        <taxon>Spermatophyta</taxon>
        <taxon>Magnoliopsida</taxon>
        <taxon>eudicotyledons</taxon>
        <taxon>Gunneridae</taxon>
        <taxon>Pentapetalae</taxon>
        <taxon>rosids</taxon>
        <taxon>fabids</taxon>
        <taxon>Fagales</taxon>
        <taxon>Betulaceae</taxon>
        <taxon>Carpinus</taxon>
    </lineage>
</organism>
<reference evidence="1 2" key="1">
    <citation type="submission" date="2019-06" db="EMBL/GenBank/DDBJ databases">
        <title>A chromosomal-level reference genome of Carpinus fangiana (Coryloideae, Betulaceae).</title>
        <authorList>
            <person name="Yang X."/>
            <person name="Wang Z."/>
            <person name="Zhang L."/>
            <person name="Hao G."/>
            <person name="Liu J."/>
            <person name="Yang Y."/>
        </authorList>
    </citation>
    <scope>NUCLEOTIDE SEQUENCE [LARGE SCALE GENOMIC DNA]</scope>
    <source>
        <strain evidence="1">Cfa_2016G</strain>
        <tissue evidence="1">Leaf</tissue>
    </source>
</reference>
<keyword evidence="2" id="KW-1185">Reference proteome</keyword>
<dbReference type="EMBL" id="CM017324">
    <property type="protein sequence ID" value="KAE8038809.1"/>
    <property type="molecule type" value="Genomic_DNA"/>
</dbReference>
<evidence type="ECO:0000313" key="2">
    <source>
        <dbReference type="Proteomes" id="UP000327013"/>
    </source>
</evidence>
<accession>A0A660KWY2</accession>
<proteinExistence type="predicted"/>